<organism evidence="1 2">
    <name type="scientific">Colletotrichum melonis</name>
    <dbReference type="NCBI Taxonomy" id="1209925"/>
    <lineage>
        <taxon>Eukaryota</taxon>
        <taxon>Fungi</taxon>
        <taxon>Dikarya</taxon>
        <taxon>Ascomycota</taxon>
        <taxon>Pezizomycotina</taxon>
        <taxon>Sordariomycetes</taxon>
        <taxon>Hypocreomycetidae</taxon>
        <taxon>Glomerellales</taxon>
        <taxon>Glomerellaceae</taxon>
        <taxon>Colletotrichum</taxon>
        <taxon>Colletotrichum acutatum species complex</taxon>
    </lineage>
</organism>
<dbReference type="AlphaFoldDB" id="A0AAI9U5G6"/>
<name>A0AAI9U5G6_9PEZI</name>
<proteinExistence type="predicted"/>
<dbReference type="Proteomes" id="UP001239795">
    <property type="component" value="Unassembled WGS sequence"/>
</dbReference>
<sequence>MRPCHPLSLSLCCIRTDTSLTSPHLTFNAFPFHTFFWQSSTTPQHPIAHPRSTLAQSTARNMGSCLLVHTLSTSSNSTLLAHSPHTIRAKIPITPCPSPARIPLTRTRGKDEQLPRHTHLSTPRPFLFSFPDDLAPHKLEAACHSNKKKQRKKLHCTALHCTLHAFLNPPARPLVLSMPEFPCLLGTLLSPFAAFAENPQNAPPTACCSWTCVTITAHGPPPITYRTLAVITFQSYQVSFFSPGSSPAPHRRILSYVFDTSHL</sequence>
<dbReference type="EMBL" id="MLGG01000046">
    <property type="protein sequence ID" value="KAK1452060.1"/>
    <property type="molecule type" value="Genomic_DNA"/>
</dbReference>
<comment type="caution">
    <text evidence="1">The sequence shown here is derived from an EMBL/GenBank/DDBJ whole genome shotgun (WGS) entry which is preliminary data.</text>
</comment>
<evidence type="ECO:0000313" key="2">
    <source>
        <dbReference type="Proteomes" id="UP001239795"/>
    </source>
</evidence>
<protein>
    <submittedName>
        <fullName evidence="1">Uncharacterized protein</fullName>
    </submittedName>
</protein>
<gene>
    <name evidence="1" type="ORF">CMEL01_06634</name>
</gene>
<evidence type="ECO:0000313" key="1">
    <source>
        <dbReference type="EMBL" id="KAK1452060.1"/>
    </source>
</evidence>
<keyword evidence="2" id="KW-1185">Reference proteome</keyword>
<accession>A0AAI9U5G6</accession>
<reference evidence="1 2" key="1">
    <citation type="submission" date="2016-10" db="EMBL/GenBank/DDBJ databases">
        <title>The genome sequence of Colletotrichum fioriniae PJ7.</title>
        <authorList>
            <person name="Baroncelli R."/>
        </authorList>
    </citation>
    <scope>NUCLEOTIDE SEQUENCE [LARGE SCALE GENOMIC DNA]</scope>
    <source>
        <strain evidence="1">Col 31</strain>
    </source>
</reference>